<evidence type="ECO:0000313" key="9">
    <source>
        <dbReference type="Proteomes" id="UP000228777"/>
    </source>
</evidence>
<dbReference type="GO" id="GO:0005737">
    <property type="term" value="C:cytoplasm"/>
    <property type="evidence" value="ECO:0007669"/>
    <property type="project" value="TreeGrafter"/>
</dbReference>
<dbReference type="PROSITE" id="PS51710">
    <property type="entry name" value="G_OBG"/>
    <property type="match status" value="1"/>
</dbReference>
<dbReference type="NCBIfam" id="TIGR00092">
    <property type="entry name" value="redox-regulated ATPase YchF"/>
    <property type="match status" value="1"/>
</dbReference>
<sequence>MSLSVGIVGLPNVGKSTLFKALTKNPVAISNYPFCTIEPNVGIVEVPDERLEKLQSISQAEKIIPAIIKFVDIAGLVKGAAKGEGLGNQFLAHIREVDAILHIVRCFKREDVSHINQIINPERDIEIINSELILKDLETIEKRLEKIASDVKTEKKEAIEEEKILIQIKENLEKGKLAIYFSSPSHLFLLTAKPQIYLLNGKEKEAPNELKEKLEREKQNYLIIDLQEELDISELNEEERREFNLKESKLNILIEKCYNILNLITFFTIVGKEETRAWPIKKGTKIIEAAELIHSDFAEKFILAEVINFEDLIKSGGWKECQEKGMLKTVGRDELLKNGDIVEIKHH</sequence>
<dbReference type="InterPro" id="IPR012676">
    <property type="entry name" value="TGS-like"/>
</dbReference>
<dbReference type="FunFam" id="3.10.20.30:FF:000029">
    <property type="entry name" value="Obg-like ATPase 1"/>
    <property type="match status" value="1"/>
</dbReference>
<dbReference type="SUPFAM" id="SSF52540">
    <property type="entry name" value="P-loop containing nucleoside triphosphate hydrolases"/>
    <property type="match status" value="1"/>
</dbReference>
<evidence type="ECO:0000259" key="7">
    <source>
        <dbReference type="PROSITE" id="PS51880"/>
    </source>
</evidence>
<dbReference type="EMBL" id="PEWP01000017">
    <property type="protein sequence ID" value="PIU47068.1"/>
    <property type="molecule type" value="Genomic_DNA"/>
</dbReference>
<keyword evidence="2" id="KW-0479">Metal-binding</keyword>
<keyword evidence="3" id="KW-0547">Nucleotide-binding</keyword>
<feature type="domain" description="OBG-type G" evidence="6">
    <location>
        <begin position="3"/>
        <end position="244"/>
    </location>
</feature>
<dbReference type="Gene3D" id="3.10.20.30">
    <property type="match status" value="1"/>
</dbReference>
<dbReference type="InterPro" id="IPR006073">
    <property type="entry name" value="GTP-bd"/>
</dbReference>
<dbReference type="InterPro" id="IPR023192">
    <property type="entry name" value="TGS-like_dom_sf"/>
</dbReference>
<keyword evidence="5" id="KW-0460">Magnesium</keyword>
<dbReference type="GO" id="GO:0016887">
    <property type="term" value="F:ATP hydrolysis activity"/>
    <property type="evidence" value="ECO:0007669"/>
    <property type="project" value="InterPro"/>
</dbReference>
<dbReference type="InterPro" id="IPR027417">
    <property type="entry name" value="P-loop_NTPase"/>
</dbReference>
<accession>A0A2M6Z3T7</accession>
<evidence type="ECO:0000256" key="3">
    <source>
        <dbReference type="ARBA" id="ARBA00022741"/>
    </source>
</evidence>
<dbReference type="PROSITE" id="PS51880">
    <property type="entry name" value="TGS"/>
    <property type="match status" value="1"/>
</dbReference>
<dbReference type="GO" id="GO:0005525">
    <property type="term" value="F:GTP binding"/>
    <property type="evidence" value="ECO:0007669"/>
    <property type="project" value="InterPro"/>
</dbReference>
<dbReference type="PANTHER" id="PTHR23305:SF18">
    <property type="entry name" value="OBG-TYPE G DOMAIN-CONTAINING PROTEIN"/>
    <property type="match status" value="1"/>
</dbReference>
<dbReference type="GO" id="GO:0005524">
    <property type="term" value="F:ATP binding"/>
    <property type="evidence" value="ECO:0007669"/>
    <property type="project" value="UniProtKB-KW"/>
</dbReference>
<dbReference type="PIRSF" id="PIRSF006641">
    <property type="entry name" value="CHP00092"/>
    <property type="match status" value="1"/>
</dbReference>
<evidence type="ECO:0000256" key="1">
    <source>
        <dbReference type="ARBA" id="ARBA00001946"/>
    </source>
</evidence>
<dbReference type="InterPro" id="IPR004095">
    <property type="entry name" value="TGS"/>
</dbReference>
<evidence type="ECO:0000256" key="2">
    <source>
        <dbReference type="ARBA" id="ARBA00022723"/>
    </source>
</evidence>
<dbReference type="CDD" id="cd01900">
    <property type="entry name" value="YchF"/>
    <property type="match status" value="1"/>
</dbReference>
<name>A0A2M6Z3T7_9BACT</name>
<dbReference type="PANTHER" id="PTHR23305">
    <property type="entry name" value="OBG GTPASE FAMILY"/>
    <property type="match status" value="1"/>
</dbReference>
<dbReference type="SUPFAM" id="SSF81271">
    <property type="entry name" value="TGS-like"/>
    <property type="match status" value="1"/>
</dbReference>
<evidence type="ECO:0000256" key="5">
    <source>
        <dbReference type="ARBA" id="ARBA00022842"/>
    </source>
</evidence>
<comment type="caution">
    <text evidence="8">The sequence shown here is derived from an EMBL/GenBank/DDBJ whole genome shotgun (WGS) entry which is preliminary data.</text>
</comment>
<gene>
    <name evidence="8" type="ORF">COS93_00890</name>
</gene>
<dbReference type="PRINTS" id="PR00326">
    <property type="entry name" value="GTP1OBG"/>
</dbReference>
<dbReference type="InterPro" id="IPR004396">
    <property type="entry name" value="ATPase_YchF/OLA1"/>
</dbReference>
<organism evidence="8 9">
    <name type="scientific">bacterium (Candidatus Gribaldobacteria) CG07_land_8_20_14_0_80_33_18</name>
    <dbReference type="NCBI Taxonomy" id="2014272"/>
    <lineage>
        <taxon>Bacteria</taxon>
        <taxon>Candidatus Gribaldobacteria</taxon>
    </lineage>
</organism>
<protein>
    <submittedName>
        <fullName evidence="8">Redox-regulated ATPase YchF</fullName>
    </submittedName>
</protein>
<dbReference type="InterPro" id="IPR031167">
    <property type="entry name" value="G_OBG"/>
</dbReference>
<dbReference type="AlphaFoldDB" id="A0A2M6Z3T7"/>
<dbReference type="InterPro" id="IPR012675">
    <property type="entry name" value="Beta-grasp_dom_sf"/>
</dbReference>
<comment type="cofactor">
    <cofactor evidence="1">
        <name>Mg(2+)</name>
        <dbReference type="ChEBI" id="CHEBI:18420"/>
    </cofactor>
</comment>
<proteinExistence type="predicted"/>
<dbReference type="Gene3D" id="3.40.50.300">
    <property type="entry name" value="P-loop containing nucleotide triphosphate hydrolases"/>
    <property type="match status" value="1"/>
</dbReference>
<dbReference type="FunFam" id="1.10.150.300:FF:000001">
    <property type="entry name" value="Ribosome-binding ATPase YchF"/>
    <property type="match status" value="1"/>
</dbReference>
<dbReference type="GO" id="GO:0046872">
    <property type="term" value="F:metal ion binding"/>
    <property type="evidence" value="ECO:0007669"/>
    <property type="project" value="UniProtKB-KW"/>
</dbReference>
<dbReference type="Gene3D" id="1.10.150.300">
    <property type="entry name" value="TGS-like domain"/>
    <property type="match status" value="1"/>
</dbReference>
<dbReference type="Proteomes" id="UP000228777">
    <property type="component" value="Unassembled WGS sequence"/>
</dbReference>
<evidence type="ECO:0000313" key="8">
    <source>
        <dbReference type="EMBL" id="PIU47068.1"/>
    </source>
</evidence>
<dbReference type="Pfam" id="PF06071">
    <property type="entry name" value="YchF-GTPase_C"/>
    <property type="match status" value="1"/>
</dbReference>
<reference evidence="9" key="1">
    <citation type="submission" date="2017-09" db="EMBL/GenBank/DDBJ databases">
        <title>Depth-based differentiation of microbial function through sediment-hosted aquifers and enrichment of novel symbionts in the deep terrestrial subsurface.</title>
        <authorList>
            <person name="Probst A.J."/>
            <person name="Ladd B."/>
            <person name="Jarett J.K."/>
            <person name="Geller-Mcgrath D.E."/>
            <person name="Sieber C.M.K."/>
            <person name="Emerson J.B."/>
            <person name="Anantharaman K."/>
            <person name="Thomas B.C."/>
            <person name="Malmstrom R."/>
            <person name="Stieglmeier M."/>
            <person name="Klingl A."/>
            <person name="Woyke T."/>
            <person name="Ryan C.M."/>
            <person name="Banfield J.F."/>
        </authorList>
    </citation>
    <scope>NUCLEOTIDE SEQUENCE [LARGE SCALE GENOMIC DNA]</scope>
</reference>
<dbReference type="Pfam" id="PF01926">
    <property type="entry name" value="MMR_HSR1"/>
    <property type="match status" value="1"/>
</dbReference>
<dbReference type="InterPro" id="IPR013029">
    <property type="entry name" value="YchF_C"/>
</dbReference>
<dbReference type="InterPro" id="IPR041706">
    <property type="entry name" value="YchF_N"/>
</dbReference>
<keyword evidence="4" id="KW-0067">ATP-binding</keyword>
<evidence type="ECO:0000259" key="6">
    <source>
        <dbReference type="PROSITE" id="PS51710"/>
    </source>
</evidence>
<evidence type="ECO:0000256" key="4">
    <source>
        <dbReference type="ARBA" id="ARBA00022840"/>
    </source>
</evidence>
<feature type="domain" description="TGS" evidence="7">
    <location>
        <begin position="262"/>
        <end position="346"/>
    </location>
</feature>